<keyword evidence="7" id="KW-1185">Reference proteome</keyword>
<proteinExistence type="inferred from homology"/>
<dbReference type="GO" id="GO:0003899">
    <property type="term" value="F:DNA-directed RNA polymerase activity"/>
    <property type="evidence" value="ECO:0007669"/>
    <property type="project" value="InterPro"/>
</dbReference>
<dbReference type="GO" id="GO:0008270">
    <property type="term" value="F:zinc ion binding"/>
    <property type="evidence" value="ECO:0007669"/>
    <property type="project" value="InterPro"/>
</dbReference>
<gene>
    <name evidence="6" type="primary">SPOSA6832_01170</name>
</gene>
<dbReference type="Proteomes" id="UP000243876">
    <property type="component" value="Unassembled WGS sequence"/>
</dbReference>
<evidence type="ECO:0000256" key="5">
    <source>
        <dbReference type="ARBA" id="ARBA00025770"/>
    </source>
</evidence>
<evidence type="ECO:0000256" key="1">
    <source>
        <dbReference type="ARBA" id="ARBA00004123"/>
    </source>
</evidence>
<keyword evidence="4" id="KW-0539">Nucleus</keyword>
<organism evidence="6 7">
    <name type="scientific">Sporidiobolus salmonicolor</name>
    <name type="common">Yeast-like fungus</name>
    <name type="synonym">Sporobolomyces salmonicolor</name>
    <dbReference type="NCBI Taxonomy" id="5005"/>
    <lineage>
        <taxon>Eukaryota</taxon>
        <taxon>Fungi</taxon>
        <taxon>Dikarya</taxon>
        <taxon>Basidiomycota</taxon>
        <taxon>Pucciniomycotina</taxon>
        <taxon>Microbotryomycetes</taxon>
        <taxon>Sporidiobolales</taxon>
        <taxon>Sporidiobolaceae</taxon>
        <taxon>Sporobolomyces</taxon>
    </lineage>
</organism>
<dbReference type="InterPro" id="IPR006591">
    <property type="entry name" value="RNAP_P/RPABC4"/>
</dbReference>
<dbReference type="Pfam" id="PF03604">
    <property type="entry name" value="Zn_ribbon_RPAB4"/>
    <property type="match status" value="1"/>
</dbReference>
<dbReference type="SMART" id="SM00659">
    <property type="entry name" value="RPOLCX"/>
    <property type="match status" value="1"/>
</dbReference>
<reference evidence="7" key="1">
    <citation type="submission" date="2015-02" db="EMBL/GenBank/DDBJ databases">
        <authorList>
            <person name="Gon?alves P."/>
        </authorList>
    </citation>
    <scope>NUCLEOTIDE SEQUENCE [LARGE SCALE GENOMIC DNA]</scope>
</reference>
<dbReference type="Gene3D" id="2.20.28.30">
    <property type="entry name" value="RNA polymerase ii, chain L"/>
    <property type="match status" value="1"/>
</dbReference>
<dbReference type="PANTHER" id="PTHR12056">
    <property type="entry name" value="DNA-DIRECTED RNA POLYMERASES I, II, AND III"/>
    <property type="match status" value="1"/>
</dbReference>
<name>A0A0D6EHV0_SPOSA</name>
<keyword evidence="3" id="KW-0862">Zinc</keyword>
<comment type="similarity">
    <text evidence="5">Belongs to the archaeal Rpo12/eukaryotic RPC10 RNA polymerase subunit family.</text>
</comment>
<evidence type="ECO:0000256" key="2">
    <source>
        <dbReference type="ARBA" id="ARBA00022723"/>
    </source>
</evidence>
<protein>
    <submittedName>
        <fullName evidence="6">SPOSA6832_01170-mRNA-1:cds</fullName>
    </submittedName>
</protein>
<evidence type="ECO:0000313" key="7">
    <source>
        <dbReference type="Proteomes" id="UP000243876"/>
    </source>
</evidence>
<evidence type="ECO:0000256" key="3">
    <source>
        <dbReference type="ARBA" id="ARBA00022833"/>
    </source>
</evidence>
<sequence>MNGQQQGQPFRAGGPTQAIEYSCADCAASNEIKAREPIRCRECGCRVMYKKRIKRSSIRGTIVSTPHLVRFGGGGAEEALNL</sequence>
<dbReference type="GO" id="GO:0005666">
    <property type="term" value="C:RNA polymerase III complex"/>
    <property type="evidence" value="ECO:0007669"/>
    <property type="project" value="TreeGrafter"/>
</dbReference>
<evidence type="ECO:0000313" key="6">
    <source>
        <dbReference type="EMBL" id="CEQ39612.1"/>
    </source>
</evidence>
<dbReference type="OrthoDB" id="5585087at2759"/>
<dbReference type="InterPro" id="IPR029040">
    <property type="entry name" value="RPABC4/Spt4"/>
</dbReference>
<dbReference type="SUPFAM" id="SSF63393">
    <property type="entry name" value="RNA polymerase subunits"/>
    <property type="match status" value="1"/>
</dbReference>
<dbReference type="InterPro" id="IPR039747">
    <property type="entry name" value="RPABC4"/>
</dbReference>
<feature type="non-terminal residue" evidence="6">
    <location>
        <position position="1"/>
    </location>
</feature>
<dbReference type="EMBL" id="CENE01000003">
    <property type="protein sequence ID" value="CEQ39612.1"/>
    <property type="molecule type" value="Genomic_DNA"/>
</dbReference>
<dbReference type="GO" id="GO:0005665">
    <property type="term" value="C:RNA polymerase II, core complex"/>
    <property type="evidence" value="ECO:0007669"/>
    <property type="project" value="TreeGrafter"/>
</dbReference>
<evidence type="ECO:0000256" key="4">
    <source>
        <dbReference type="ARBA" id="ARBA00023242"/>
    </source>
</evidence>
<dbReference type="GO" id="GO:0005736">
    <property type="term" value="C:RNA polymerase I complex"/>
    <property type="evidence" value="ECO:0007669"/>
    <property type="project" value="TreeGrafter"/>
</dbReference>
<dbReference type="FunFam" id="2.20.28.30:FF:000002">
    <property type="entry name" value="DNA-directed RNA polymerases II, IV and V subunit 12"/>
    <property type="match status" value="1"/>
</dbReference>
<comment type="subcellular location">
    <subcellularLocation>
        <location evidence="1">Nucleus</location>
    </subcellularLocation>
</comment>
<dbReference type="GO" id="GO:0003677">
    <property type="term" value="F:DNA binding"/>
    <property type="evidence" value="ECO:0007669"/>
    <property type="project" value="InterPro"/>
</dbReference>
<dbReference type="GO" id="GO:0006351">
    <property type="term" value="P:DNA-templated transcription"/>
    <property type="evidence" value="ECO:0007669"/>
    <property type="project" value="InterPro"/>
</dbReference>
<keyword evidence="2" id="KW-0479">Metal-binding</keyword>
<accession>A0A0D6EHV0</accession>
<dbReference type="AlphaFoldDB" id="A0A0D6EHV0"/>
<dbReference type="PANTHER" id="PTHR12056:SF2">
    <property type="entry name" value="GEO11084P1"/>
    <property type="match status" value="1"/>
</dbReference>